<dbReference type="PANTHER" id="PTHR15422:SF43">
    <property type="entry name" value="ASCORBATE FERRIREDUCTASE (TRANSMEMBRANE)"/>
    <property type="match status" value="1"/>
</dbReference>
<keyword evidence="8 12" id="KW-1133">Transmembrane helix</keyword>
<evidence type="ECO:0000256" key="6">
    <source>
        <dbReference type="ARBA" id="ARBA00022723"/>
    </source>
</evidence>
<feature type="domain" description="Cytochrome b561" evidence="13">
    <location>
        <begin position="40"/>
        <end position="236"/>
    </location>
</feature>
<feature type="transmembrane region" description="Helical" evidence="12">
    <location>
        <begin position="70"/>
        <end position="97"/>
    </location>
</feature>
<keyword evidence="14" id="KW-1185">Reference proteome</keyword>
<dbReference type="PANTHER" id="PTHR15422">
    <property type="entry name" value="OS05G0565100 PROTEIN"/>
    <property type="match status" value="1"/>
</dbReference>
<evidence type="ECO:0000313" key="15">
    <source>
        <dbReference type="RefSeq" id="XP_026494016.1"/>
    </source>
</evidence>
<name>A0A8B8ICS8_VANTA</name>
<dbReference type="GeneID" id="113399157"/>
<keyword evidence="10 12" id="KW-0472">Membrane</keyword>
<reference evidence="15" key="1">
    <citation type="submission" date="2025-08" db="UniProtKB">
        <authorList>
            <consortium name="RefSeq"/>
        </authorList>
    </citation>
    <scope>IDENTIFICATION</scope>
    <source>
        <tissue evidence="15">Whole body</tissue>
    </source>
</reference>
<dbReference type="InterPro" id="IPR006593">
    <property type="entry name" value="Cyt_b561/ferric_Rdtase_TM"/>
</dbReference>
<evidence type="ECO:0000256" key="7">
    <source>
        <dbReference type="ARBA" id="ARBA00022982"/>
    </source>
</evidence>
<sequence>MSENSERVTLLNESREFIPSDAVTDSSNNGNYQWMVFRDCMNTFVHSLIALSVFVTLCFAFQSIPLSAFQLHICLSVAGYQLLMSHGILSIACYNGWSSSMKHSHRRRSHWILQLAGSILAIAGSVIMIRHKTVNFNTVHGKLALAALTFTCVSLLNGVMTLYKVGVGNAVSSQTFKISHLMIGSSAFAVSSVCLSFGFIKESFRNWSSNEFAYIMIAITSSYTIIIVLKPWFTIISKLTNKVKSKIC</sequence>
<evidence type="ECO:0000313" key="14">
    <source>
        <dbReference type="Proteomes" id="UP001652626"/>
    </source>
</evidence>
<feature type="transmembrane region" description="Helical" evidence="12">
    <location>
        <begin position="109"/>
        <end position="131"/>
    </location>
</feature>
<keyword evidence="5 12" id="KW-0812">Transmembrane</keyword>
<dbReference type="Pfam" id="PF03188">
    <property type="entry name" value="Cytochrom_B561"/>
    <property type="match status" value="1"/>
</dbReference>
<dbReference type="InterPro" id="IPR045150">
    <property type="entry name" value="CYB561D1/2"/>
</dbReference>
<comment type="subcellular location">
    <subcellularLocation>
        <location evidence="2">Membrane</location>
        <topology evidence="2">Multi-pass membrane protein</topology>
    </subcellularLocation>
</comment>
<dbReference type="GO" id="GO:0016020">
    <property type="term" value="C:membrane"/>
    <property type="evidence" value="ECO:0007669"/>
    <property type="project" value="UniProtKB-SubCell"/>
</dbReference>
<evidence type="ECO:0000256" key="3">
    <source>
        <dbReference type="ARBA" id="ARBA00022448"/>
    </source>
</evidence>
<dbReference type="GO" id="GO:0046872">
    <property type="term" value="F:metal ion binding"/>
    <property type="evidence" value="ECO:0007669"/>
    <property type="project" value="UniProtKB-KW"/>
</dbReference>
<evidence type="ECO:0000256" key="2">
    <source>
        <dbReference type="ARBA" id="ARBA00004141"/>
    </source>
</evidence>
<dbReference type="OrthoDB" id="432881at2759"/>
<dbReference type="OMA" id="GYQLLMS"/>
<dbReference type="Proteomes" id="UP001652626">
    <property type="component" value="Chromosome 15"/>
</dbReference>
<gene>
    <name evidence="15" type="primary">LOC113399157</name>
</gene>
<protein>
    <recommendedName>
        <fullName evidence="11">ascorbate ferrireductase (transmembrane)</fullName>
        <ecNumber evidence="11">7.2.1.3</ecNumber>
    </recommendedName>
</protein>
<proteinExistence type="predicted"/>
<dbReference type="SMART" id="SM00665">
    <property type="entry name" value="B561"/>
    <property type="match status" value="1"/>
</dbReference>
<comment type="cofactor">
    <cofactor evidence="1">
        <name>heme b</name>
        <dbReference type="ChEBI" id="CHEBI:60344"/>
    </cofactor>
</comment>
<feature type="transmembrane region" description="Helical" evidence="12">
    <location>
        <begin position="143"/>
        <end position="166"/>
    </location>
</feature>
<accession>A0A8B8ICS8</accession>
<dbReference type="PROSITE" id="PS50939">
    <property type="entry name" value="CYTOCHROME_B561"/>
    <property type="match status" value="1"/>
</dbReference>
<dbReference type="Gene3D" id="1.20.120.1770">
    <property type="match status" value="1"/>
</dbReference>
<dbReference type="EC" id="7.2.1.3" evidence="11"/>
<evidence type="ECO:0000256" key="1">
    <source>
        <dbReference type="ARBA" id="ARBA00001970"/>
    </source>
</evidence>
<keyword evidence="6" id="KW-0479">Metal-binding</keyword>
<keyword evidence="3" id="KW-0813">Transport</keyword>
<evidence type="ECO:0000256" key="8">
    <source>
        <dbReference type="ARBA" id="ARBA00022989"/>
    </source>
</evidence>
<organism evidence="14 15">
    <name type="scientific">Vanessa tameamea</name>
    <name type="common">Kamehameha butterfly</name>
    <dbReference type="NCBI Taxonomy" id="334116"/>
    <lineage>
        <taxon>Eukaryota</taxon>
        <taxon>Metazoa</taxon>
        <taxon>Ecdysozoa</taxon>
        <taxon>Arthropoda</taxon>
        <taxon>Hexapoda</taxon>
        <taxon>Insecta</taxon>
        <taxon>Pterygota</taxon>
        <taxon>Neoptera</taxon>
        <taxon>Endopterygota</taxon>
        <taxon>Lepidoptera</taxon>
        <taxon>Glossata</taxon>
        <taxon>Ditrysia</taxon>
        <taxon>Papilionoidea</taxon>
        <taxon>Nymphalidae</taxon>
        <taxon>Nymphalinae</taxon>
        <taxon>Vanessa</taxon>
    </lineage>
</organism>
<evidence type="ECO:0000256" key="10">
    <source>
        <dbReference type="ARBA" id="ARBA00023136"/>
    </source>
</evidence>
<evidence type="ECO:0000256" key="4">
    <source>
        <dbReference type="ARBA" id="ARBA00022617"/>
    </source>
</evidence>
<feature type="transmembrane region" description="Helical" evidence="12">
    <location>
        <begin position="44"/>
        <end position="64"/>
    </location>
</feature>
<evidence type="ECO:0000256" key="11">
    <source>
        <dbReference type="ARBA" id="ARBA00024225"/>
    </source>
</evidence>
<dbReference type="RefSeq" id="XP_026494016.1">
    <property type="nucleotide sequence ID" value="XM_026638231.2"/>
</dbReference>
<feature type="transmembrane region" description="Helical" evidence="12">
    <location>
        <begin position="178"/>
        <end position="200"/>
    </location>
</feature>
<keyword evidence="4" id="KW-0349">Heme</keyword>
<feature type="transmembrane region" description="Helical" evidence="12">
    <location>
        <begin position="212"/>
        <end position="236"/>
    </location>
</feature>
<dbReference type="GO" id="GO:0140571">
    <property type="term" value="F:transmembrane ascorbate ferrireductase activity"/>
    <property type="evidence" value="ECO:0007669"/>
    <property type="project" value="UniProtKB-EC"/>
</dbReference>
<evidence type="ECO:0000259" key="13">
    <source>
        <dbReference type="PROSITE" id="PS50939"/>
    </source>
</evidence>
<dbReference type="GO" id="GO:0140575">
    <property type="term" value="F:transmembrane monodehydroascorbate reductase activity"/>
    <property type="evidence" value="ECO:0007669"/>
    <property type="project" value="InterPro"/>
</dbReference>
<evidence type="ECO:0000256" key="5">
    <source>
        <dbReference type="ARBA" id="ARBA00022692"/>
    </source>
</evidence>
<keyword evidence="9" id="KW-0408">Iron</keyword>
<evidence type="ECO:0000256" key="12">
    <source>
        <dbReference type="SAM" id="Phobius"/>
    </source>
</evidence>
<dbReference type="AlphaFoldDB" id="A0A8B8ICS8"/>
<keyword evidence="7" id="KW-0249">Electron transport</keyword>
<evidence type="ECO:0000256" key="9">
    <source>
        <dbReference type="ARBA" id="ARBA00023004"/>
    </source>
</evidence>